<comment type="similarity">
    <text evidence="17">Belongs to the NnrD/CARKD family.</text>
</comment>
<keyword evidence="5 18" id="KW-0479">Metal-binding</keyword>
<dbReference type="Pfam" id="PF01256">
    <property type="entry name" value="Carb_kinase"/>
    <property type="match status" value="1"/>
</dbReference>
<keyword evidence="6 17" id="KW-0547">Nucleotide-binding</keyword>
<comment type="function">
    <text evidence="18">Catalyzes the epimerization of the S- and R-forms of NAD(P)HX, a damaged form of NAD(P)H that is a result of enzymatic or heat-dependent hydration. This is a prerequisite for the S-specific NAD(P)H-hydrate dehydratase to allow the repair of both epimers of NAD(P)HX.</text>
</comment>
<dbReference type="NCBIfam" id="TIGR00197">
    <property type="entry name" value="yjeF_nterm"/>
    <property type="match status" value="1"/>
</dbReference>
<evidence type="ECO:0000256" key="3">
    <source>
        <dbReference type="ARBA" id="ARBA00006001"/>
    </source>
</evidence>
<keyword evidence="13" id="KW-0511">Multifunctional enzyme</keyword>
<evidence type="ECO:0000256" key="18">
    <source>
        <dbReference type="HAMAP-Rule" id="MF_01966"/>
    </source>
</evidence>
<evidence type="ECO:0000256" key="7">
    <source>
        <dbReference type="ARBA" id="ARBA00022840"/>
    </source>
</evidence>
<dbReference type="InterPro" id="IPR030677">
    <property type="entry name" value="Nnr"/>
</dbReference>
<evidence type="ECO:0000256" key="9">
    <source>
        <dbReference type="ARBA" id="ARBA00022958"/>
    </source>
</evidence>
<comment type="function">
    <text evidence="17">Catalyzes the dehydration of the S-form of NAD(P)HX at the expense of ADP, which is converted to AMP. Together with NAD(P)HX epimerase, which catalyzes the epimerization of the S- and R-forms, the enzyme allows the repair of both epimers of NAD(P)HX, a damaged form of NAD(P)H that is a result of enzymatic or heat-dependent hydration.</text>
</comment>
<dbReference type="CDD" id="cd01171">
    <property type="entry name" value="YXKO-related"/>
    <property type="match status" value="1"/>
</dbReference>
<dbReference type="PROSITE" id="PS01050">
    <property type="entry name" value="YJEF_C_2"/>
    <property type="match status" value="1"/>
</dbReference>
<dbReference type="EC" id="5.1.99.6" evidence="19"/>
<comment type="catalytic activity">
    <reaction evidence="1 18 19">
        <text>(6R)-NADHX = (6S)-NADHX</text>
        <dbReference type="Rhea" id="RHEA:32215"/>
        <dbReference type="ChEBI" id="CHEBI:64074"/>
        <dbReference type="ChEBI" id="CHEBI:64075"/>
        <dbReference type="EC" id="5.1.99.6"/>
    </reaction>
</comment>
<evidence type="ECO:0000256" key="10">
    <source>
        <dbReference type="ARBA" id="ARBA00023027"/>
    </source>
</evidence>
<dbReference type="SUPFAM" id="SSF53613">
    <property type="entry name" value="Ribokinase-like"/>
    <property type="match status" value="1"/>
</dbReference>
<feature type="binding site" evidence="18">
    <location>
        <position position="139"/>
    </location>
    <ligand>
        <name>K(+)</name>
        <dbReference type="ChEBI" id="CHEBI:29103"/>
    </ligand>
</feature>
<evidence type="ECO:0000256" key="1">
    <source>
        <dbReference type="ARBA" id="ARBA00000013"/>
    </source>
</evidence>
<evidence type="ECO:0000256" key="6">
    <source>
        <dbReference type="ARBA" id="ARBA00022741"/>
    </source>
</evidence>
<feature type="domain" description="YjeF C-terminal" evidence="20">
    <location>
        <begin position="238"/>
        <end position="504"/>
    </location>
</feature>
<dbReference type="InterPro" id="IPR004443">
    <property type="entry name" value="YjeF_N_dom"/>
</dbReference>
<feature type="binding site" evidence="18">
    <location>
        <begin position="68"/>
        <end position="72"/>
    </location>
    <ligand>
        <name>(6S)-NADPHX</name>
        <dbReference type="ChEBI" id="CHEBI:64076"/>
    </ligand>
</feature>
<comment type="similarity">
    <text evidence="4 19">In the C-terminal section; belongs to the NnrD/CARKD family.</text>
</comment>
<reference evidence="22 23" key="1">
    <citation type="submission" date="2023-09" db="EMBL/GenBank/DDBJ databases">
        <authorList>
            <person name="Rey-Velasco X."/>
        </authorList>
    </citation>
    <scope>NUCLEOTIDE SEQUENCE [LARGE SCALE GENOMIC DNA]</scope>
    <source>
        <strain evidence="22 23">W431</strain>
    </source>
</reference>
<protein>
    <recommendedName>
        <fullName evidence="19">Bifunctional NAD(P)H-hydrate repair enzyme</fullName>
    </recommendedName>
    <alternativeName>
        <fullName evidence="19">Nicotinamide nucleotide repair protein</fullName>
    </alternativeName>
    <domain>
        <recommendedName>
            <fullName evidence="19">ADP-dependent (S)-NAD(P)H-hydrate dehydratase</fullName>
            <ecNumber evidence="19">4.2.1.136</ecNumber>
        </recommendedName>
        <alternativeName>
            <fullName evidence="19">ADP-dependent NAD(P)HX dehydratase</fullName>
        </alternativeName>
    </domain>
    <domain>
        <recommendedName>
            <fullName evidence="19">NAD(P)H-hydrate epimerase</fullName>
            <ecNumber evidence="19">5.1.99.6</ecNumber>
        </recommendedName>
    </domain>
</protein>
<keyword evidence="11 18" id="KW-0413">Isomerase</keyword>
<dbReference type="SUPFAM" id="SSF64153">
    <property type="entry name" value="YjeF N-terminal domain-like"/>
    <property type="match status" value="1"/>
</dbReference>
<gene>
    <name evidence="17" type="primary">nnrD</name>
    <name evidence="18" type="synonym">nnrE</name>
    <name evidence="22" type="ORF">RM573_09170</name>
</gene>
<feature type="binding site" evidence="17">
    <location>
        <position position="381"/>
    </location>
    <ligand>
        <name>(6S)-NADPHX</name>
        <dbReference type="ChEBI" id="CHEBI:64076"/>
    </ligand>
</feature>
<dbReference type="InterPro" id="IPR036652">
    <property type="entry name" value="YjeF_N_dom_sf"/>
</dbReference>
<evidence type="ECO:0000256" key="15">
    <source>
        <dbReference type="ARBA" id="ARBA00048238"/>
    </source>
</evidence>
<dbReference type="PROSITE" id="PS51385">
    <property type="entry name" value="YJEF_N"/>
    <property type="match status" value="1"/>
</dbReference>
<comment type="catalytic activity">
    <reaction evidence="2 18 19">
        <text>(6R)-NADPHX = (6S)-NADPHX</text>
        <dbReference type="Rhea" id="RHEA:32227"/>
        <dbReference type="ChEBI" id="CHEBI:64076"/>
        <dbReference type="ChEBI" id="CHEBI:64077"/>
        <dbReference type="EC" id="5.1.99.6"/>
    </reaction>
</comment>
<feature type="binding site" evidence="17">
    <location>
        <position position="447"/>
    </location>
    <ligand>
        <name>(6S)-NADPHX</name>
        <dbReference type="ChEBI" id="CHEBI:64076"/>
    </ligand>
</feature>
<evidence type="ECO:0000256" key="8">
    <source>
        <dbReference type="ARBA" id="ARBA00022857"/>
    </source>
</evidence>
<dbReference type="InterPro" id="IPR029056">
    <property type="entry name" value="Ribokinase-like"/>
</dbReference>
<dbReference type="NCBIfam" id="TIGR00196">
    <property type="entry name" value="yjeF_cterm"/>
    <property type="match status" value="1"/>
</dbReference>
<keyword evidence="9 18" id="KW-0630">Potassium</keyword>
<evidence type="ECO:0000256" key="11">
    <source>
        <dbReference type="ARBA" id="ARBA00023235"/>
    </source>
</evidence>
<evidence type="ECO:0000256" key="16">
    <source>
        <dbReference type="ARBA" id="ARBA00049209"/>
    </source>
</evidence>
<accession>A0ABU3A3S5</accession>
<feature type="binding site" evidence="17">
    <location>
        <position position="446"/>
    </location>
    <ligand>
        <name>AMP</name>
        <dbReference type="ChEBI" id="CHEBI:456215"/>
    </ligand>
</feature>
<feature type="binding site" evidence="18">
    <location>
        <position position="154"/>
    </location>
    <ligand>
        <name>(6S)-NADPHX</name>
        <dbReference type="ChEBI" id="CHEBI:64076"/>
    </ligand>
</feature>
<comment type="subunit">
    <text evidence="17">Homotetramer.</text>
</comment>
<evidence type="ECO:0000256" key="17">
    <source>
        <dbReference type="HAMAP-Rule" id="MF_01965"/>
    </source>
</evidence>
<comment type="similarity">
    <text evidence="18">Belongs to the NnrE/AIBP family.</text>
</comment>
<feature type="binding site" evidence="18">
    <location>
        <position position="175"/>
    </location>
    <ligand>
        <name>K(+)</name>
        <dbReference type="ChEBI" id="CHEBI:29103"/>
    </ligand>
</feature>
<dbReference type="InterPro" id="IPR000631">
    <property type="entry name" value="CARKD"/>
</dbReference>
<organism evidence="22 23">
    <name type="scientific">Thalassotalea castellviae</name>
    <dbReference type="NCBI Taxonomy" id="3075612"/>
    <lineage>
        <taxon>Bacteria</taxon>
        <taxon>Pseudomonadati</taxon>
        <taxon>Pseudomonadota</taxon>
        <taxon>Gammaproteobacteria</taxon>
        <taxon>Alteromonadales</taxon>
        <taxon>Colwelliaceae</taxon>
        <taxon>Thalassotalea</taxon>
    </lineage>
</organism>
<evidence type="ECO:0000256" key="2">
    <source>
        <dbReference type="ARBA" id="ARBA00000909"/>
    </source>
</evidence>
<name>A0ABU3A3S5_9GAMM</name>
<comment type="catalytic activity">
    <reaction evidence="15 17 19">
        <text>(6S)-NADHX + ADP = AMP + phosphate + NADH + H(+)</text>
        <dbReference type="Rhea" id="RHEA:32223"/>
        <dbReference type="ChEBI" id="CHEBI:15378"/>
        <dbReference type="ChEBI" id="CHEBI:43474"/>
        <dbReference type="ChEBI" id="CHEBI:57945"/>
        <dbReference type="ChEBI" id="CHEBI:64074"/>
        <dbReference type="ChEBI" id="CHEBI:456215"/>
        <dbReference type="ChEBI" id="CHEBI:456216"/>
        <dbReference type="EC" id="4.2.1.136"/>
    </reaction>
</comment>
<feature type="binding site" evidence="18">
    <location>
        <begin position="143"/>
        <end position="149"/>
    </location>
    <ligand>
        <name>(6S)-NADPHX</name>
        <dbReference type="ChEBI" id="CHEBI:64076"/>
    </ligand>
</feature>
<evidence type="ECO:0000313" key="22">
    <source>
        <dbReference type="EMBL" id="MDT0603763.1"/>
    </source>
</evidence>
<dbReference type="Pfam" id="PF03853">
    <property type="entry name" value="YjeF_N"/>
    <property type="match status" value="1"/>
</dbReference>
<dbReference type="EMBL" id="JAVRIF010000004">
    <property type="protein sequence ID" value="MDT0603763.1"/>
    <property type="molecule type" value="Genomic_DNA"/>
</dbReference>
<evidence type="ECO:0000259" key="21">
    <source>
        <dbReference type="PROSITE" id="PS51385"/>
    </source>
</evidence>
<comment type="caution">
    <text evidence="22">The sequence shown here is derived from an EMBL/GenBank/DDBJ whole genome shotgun (WGS) entry which is preliminary data.</text>
</comment>
<evidence type="ECO:0000256" key="13">
    <source>
        <dbReference type="ARBA" id="ARBA00023268"/>
    </source>
</evidence>
<dbReference type="Proteomes" id="UP001266357">
    <property type="component" value="Unassembled WGS sequence"/>
</dbReference>
<dbReference type="InterPro" id="IPR017953">
    <property type="entry name" value="Carbohydrate_kinase_pred_CS"/>
</dbReference>
<comment type="cofactor">
    <cofactor evidence="17">
        <name>Mg(2+)</name>
        <dbReference type="ChEBI" id="CHEBI:18420"/>
    </cofactor>
</comment>
<keyword evidence="23" id="KW-1185">Reference proteome</keyword>
<dbReference type="PANTHER" id="PTHR12592">
    <property type="entry name" value="ATP-DEPENDENT (S)-NAD(P)H-HYDRATE DEHYDRATASE FAMILY MEMBER"/>
    <property type="match status" value="1"/>
</dbReference>
<dbReference type="PANTHER" id="PTHR12592:SF0">
    <property type="entry name" value="ATP-DEPENDENT (S)-NAD(P)H-HYDRATE DEHYDRATASE"/>
    <property type="match status" value="1"/>
</dbReference>
<dbReference type="PIRSF" id="PIRSF017184">
    <property type="entry name" value="Nnr"/>
    <property type="match status" value="1"/>
</dbReference>
<feature type="binding site" evidence="18">
    <location>
        <position position="69"/>
    </location>
    <ligand>
        <name>K(+)</name>
        <dbReference type="ChEBI" id="CHEBI:29103"/>
    </ligand>
</feature>
<feature type="binding site" evidence="18">
    <location>
        <position position="172"/>
    </location>
    <ligand>
        <name>(6S)-NADPHX</name>
        <dbReference type="ChEBI" id="CHEBI:64076"/>
    </ligand>
</feature>
<dbReference type="HAMAP" id="MF_01966">
    <property type="entry name" value="NADHX_epimerase"/>
    <property type="match status" value="1"/>
</dbReference>
<dbReference type="RefSeq" id="WP_311580598.1">
    <property type="nucleotide sequence ID" value="NZ_JAVRIF010000004.1"/>
</dbReference>
<comment type="catalytic activity">
    <reaction evidence="16 17 19">
        <text>(6S)-NADPHX + ADP = AMP + phosphate + NADPH + H(+)</text>
        <dbReference type="Rhea" id="RHEA:32235"/>
        <dbReference type="ChEBI" id="CHEBI:15378"/>
        <dbReference type="ChEBI" id="CHEBI:43474"/>
        <dbReference type="ChEBI" id="CHEBI:57783"/>
        <dbReference type="ChEBI" id="CHEBI:64076"/>
        <dbReference type="ChEBI" id="CHEBI:456215"/>
        <dbReference type="ChEBI" id="CHEBI:456216"/>
        <dbReference type="EC" id="4.2.1.136"/>
    </reaction>
</comment>
<dbReference type="Gene3D" id="3.40.1190.20">
    <property type="match status" value="1"/>
</dbReference>
<feature type="binding site" evidence="17">
    <location>
        <position position="335"/>
    </location>
    <ligand>
        <name>(6S)-NADPHX</name>
        <dbReference type="ChEBI" id="CHEBI:64076"/>
    </ligand>
</feature>
<dbReference type="Gene3D" id="3.40.50.10260">
    <property type="entry name" value="YjeF N-terminal domain"/>
    <property type="match status" value="1"/>
</dbReference>
<evidence type="ECO:0000256" key="5">
    <source>
        <dbReference type="ARBA" id="ARBA00022723"/>
    </source>
</evidence>
<keyword evidence="7 17" id="KW-0067">ATP-binding</keyword>
<evidence type="ECO:0000256" key="14">
    <source>
        <dbReference type="ARBA" id="ARBA00025153"/>
    </source>
</evidence>
<keyword evidence="10 17" id="KW-0520">NAD</keyword>
<evidence type="ECO:0000256" key="19">
    <source>
        <dbReference type="PIRNR" id="PIRNR017184"/>
    </source>
</evidence>
<comment type="function">
    <text evidence="14 19">Bifunctional enzyme that catalyzes the epimerization of the S- and R-forms of NAD(P)HX and the dehydration of the S-form of NAD(P)HX at the expense of ADP, which is converted to AMP. This allows the repair of both epimers of NAD(P)HX, a damaged form of NAD(P)H that is a result of enzymatic or heat-dependent hydration.</text>
</comment>
<sequence>MLVKTLAESLPQRAYTATQVLENEAEISLSQQIALVALMERAGHACFRFMHENYPHVSKIFVLCGKGNNGGDGFVIARLAQEMGIHATVYLTTDKDSLVAESKAAFDLLLNTNATIIFQSELQLTTRFLQENDFDLVVDALFGIGFKGKLPPHYIDIIHAVNAYQATVISVDIPSGVDATTGYVATTAMIADVTVTLIVCKQGLFTGMAAQYVGQLYLADLEIGPQFQQAVDSSVEIQGQNNIPEKPQRHASSHKGDIGLLLSVGGNKGMPGAIRLSSESALRSGAALVAVCCHQENYSIVLNGRPELMLAPDDSDQLIKSQFYQKAKVLLCGPGLGKNTWSVALFNQVMASKKNCVIDADALHLLAKNFQYKDDWVLTPHPGEAAALLQCTVADIEKDRFKAVRNISQQYGGICILKGAGSLISDGKTVWINTSGNSGMATGGMGDVLSGIISALIMQSLTPVDAARLAVFIHGRSADIIATKQGKIGLLASDLFPEIQLLIN</sequence>
<proteinExistence type="inferred from homology"/>
<dbReference type="EC" id="4.2.1.136" evidence="19"/>
<feature type="binding site" evidence="17">
    <location>
        <begin position="418"/>
        <end position="422"/>
    </location>
    <ligand>
        <name>AMP</name>
        <dbReference type="ChEBI" id="CHEBI:456215"/>
    </ligand>
</feature>
<dbReference type="HAMAP" id="MF_01965">
    <property type="entry name" value="NADHX_dehydratase"/>
    <property type="match status" value="1"/>
</dbReference>
<evidence type="ECO:0000256" key="4">
    <source>
        <dbReference type="ARBA" id="ARBA00009524"/>
    </source>
</evidence>
<keyword evidence="8 17" id="KW-0521">NADP</keyword>
<feature type="binding site" evidence="17">
    <location>
        <position position="273"/>
    </location>
    <ligand>
        <name>(6S)-NADPHX</name>
        <dbReference type="ChEBI" id="CHEBI:64076"/>
    </ligand>
</feature>
<comment type="cofactor">
    <cofactor evidence="18 19">
        <name>K(+)</name>
        <dbReference type="ChEBI" id="CHEBI:29103"/>
    </cofactor>
    <text evidence="18 19">Binds 1 potassium ion per subunit.</text>
</comment>
<evidence type="ECO:0000259" key="20">
    <source>
        <dbReference type="PROSITE" id="PS51383"/>
    </source>
</evidence>
<evidence type="ECO:0000256" key="12">
    <source>
        <dbReference type="ARBA" id="ARBA00023239"/>
    </source>
</evidence>
<dbReference type="PROSITE" id="PS51383">
    <property type="entry name" value="YJEF_C_3"/>
    <property type="match status" value="1"/>
</dbReference>
<feature type="domain" description="YjeF N-terminal" evidence="21">
    <location>
        <begin position="18"/>
        <end position="229"/>
    </location>
</feature>
<keyword evidence="12 17" id="KW-0456">Lyase</keyword>
<evidence type="ECO:0000313" key="23">
    <source>
        <dbReference type="Proteomes" id="UP001266357"/>
    </source>
</evidence>
<comment type="similarity">
    <text evidence="3 19">In the N-terminal section; belongs to the NnrE/AIBP family.</text>
</comment>